<accession>A0A838BL62</accession>
<organism evidence="1 2">
    <name type="scientific">Microvirga mediterraneensis</name>
    <dbReference type="NCBI Taxonomy" id="2754695"/>
    <lineage>
        <taxon>Bacteria</taxon>
        <taxon>Pseudomonadati</taxon>
        <taxon>Pseudomonadota</taxon>
        <taxon>Alphaproteobacteria</taxon>
        <taxon>Hyphomicrobiales</taxon>
        <taxon>Methylobacteriaceae</taxon>
        <taxon>Microvirga</taxon>
    </lineage>
</organism>
<dbReference type="EMBL" id="JACDXJ010000001">
    <property type="protein sequence ID" value="MBA1155512.1"/>
    <property type="molecule type" value="Genomic_DNA"/>
</dbReference>
<name>A0A838BL62_9HYPH</name>
<reference evidence="1 2" key="1">
    <citation type="submission" date="2020-07" db="EMBL/GenBank/DDBJ databases">
        <title>Draft genome and description of Microvirga mediterraneensis Marseille-Q2068 sp. nov.</title>
        <authorList>
            <person name="Boxberger M."/>
        </authorList>
    </citation>
    <scope>NUCLEOTIDE SEQUENCE [LARGE SCALE GENOMIC DNA]</scope>
    <source>
        <strain evidence="1 2">Marseille-Q2068</strain>
    </source>
</reference>
<dbReference type="Proteomes" id="UP000572984">
    <property type="component" value="Unassembled WGS sequence"/>
</dbReference>
<comment type="caution">
    <text evidence="1">The sequence shown here is derived from an EMBL/GenBank/DDBJ whole genome shotgun (WGS) entry which is preliminary data.</text>
</comment>
<keyword evidence="2" id="KW-1185">Reference proteome</keyword>
<evidence type="ECO:0000313" key="1">
    <source>
        <dbReference type="EMBL" id="MBA1155512.1"/>
    </source>
</evidence>
<dbReference type="Pfam" id="PF10116">
    <property type="entry name" value="Host_attach"/>
    <property type="match status" value="1"/>
</dbReference>
<dbReference type="InterPro" id="IPR019291">
    <property type="entry name" value="Host_attachment_protein"/>
</dbReference>
<protein>
    <submittedName>
        <fullName evidence="1">Host attachment protein</fullName>
    </submittedName>
</protein>
<dbReference type="AlphaFoldDB" id="A0A838BL62"/>
<gene>
    <name evidence="1" type="ORF">H0S73_05105</name>
</gene>
<sequence length="152" mass="16887">MAVNKALKLPHDGLVLVSDGRKALFLKNKGDELYPNLQVERVLEAPDNLPTHLQGTDKQGRTWMNGQRSAVEQVDWHDLAERKFAGEVAEEVNVACSGGKVKHIIVAAPPRTLAELRTHFSDAVKQRILAEVNKDLTKHPVYEIEQHLVASA</sequence>
<evidence type="ECO:0000313" key="2">
    <source>
        <dbReference type="Proteomes" id="UP000572984"/>
    </source>
</evidence>
<proteinExistence type="predicted"/>